<evidence type="ECO:0000256" key="7">
    <source>
        <dbReference type="ARBA" id="ARBA00022679"/>
    </source>
</evidence>
<proteinExistence type="predicted"/>
<evidence type="ECO:0000256" key="15">
    <source>
        <dbReference type="ARBA" id="ARBA00059004"/>
    </source>
</evidence>
<dbReference type="PANTHER" id="PTHR43065">
    <property type="entry name" value="SENSOR HISTIDINE KINASE"/>
    <property type="match status" value="1"/>
</dbReference>
<dbReference type="InterPro" id="IPR017055">
    <property type="entry name" value="Sig_transdc_His_kinase_DctB"/>
</dbReference>
<dbReference type="Gene3D" id="3.30.450.20">
    <property type="entry name" value="PAS domain"/>
    <property type="match status" value="2"/>
</dbReference>
<dbReference type="Proteomes" id="UP000187266">
    <property type="component" value="Chromosome"/>
</dbReference>
<keyword evidence="12 17" id="KW-1133">Transmembrane helix</keyword>
<dbReference type="GO" id="GO:0000155">
    <property type="term" value="F:phosphorelay sensor kinase activity"/>
    <property type="evidence" value="ECO:0007669"/>
    <property type="project" value="InterPro"/>
</dbReference>
<evidence type="ECO:0000313" key="19">
    <source>
        <dbReference type="EMBL" id="APX91186.1"/>
    </source>
</evidence>
<dbReference type="InterPro" id="IPR003661">
    <property type="entry name" value="HisK_dim/P_dom"/>
</dbReference>
<dbReference type="CDD" id="cd00082">
    <property type="entry name" value="HisKA"/>
    <property type="match status" value="1"/>
</dbReference>
<evidence type="ECO:0000256" key="1">
    <source>
        <dbReference type="ARBA" id="ARBA00000085"/>
    </source>
</evidence>
<dbReference type="PIRSF" id="PIRSF036431">
    <property type="entry name" value="STHK_DctB"/>
    <property type="match status" value="1"/>
</dbReference>
<dbReference type="SMART" id="SM00387">
    <property type="entry name" value="HATPase_c"/>
    <property type="match status" value="1"/>
</dbReference>
<evidence type="ECO:0000256" key="2">
    <source>
        <dbReference type="ARBA" id="ARBA00004429"/>
    </source>
</evidence>
<dbReference type="STRING" id="1267768.BV394_13920"/>
<keyword evidence="4" id="KW-1003">Cell membrane</keyword>
<dbReference type="PROSITE" id="PS50109">
    <property type="entry name" value="HIS_KIN"/>
    <property type="match status" value="1"/>
</dbReference>
<dbReference type="PRINTS" id="PR00344">
    <property type="entry name" value="BCTRLSENSOR"/>
</dbReference>
<reference evidence="19 20" key="1">
    <citation type="submission" date="2017-01" db="EMBL/GenBank/DDBJ databases">
        <title>Genomic analysis of Xuhuaishuia manganoxidans DY6-4.</title>
        <authorList>
            <person name="Wang X."/>
        </authorList>
    </citation>
    <scope>NUCLEOTIDE SEQUENCE [LARGE SCALE GENOMIC DNA]</scope>
    <source>
        <strain evidence="19 20">DY6-4</strain>
    </source>
</reference>
<comment type="subcellular location">
    <subcellularLocation>
        <location evidence="2">Cell inner membrane</location>
        <topology evidence="2">Multi-pass membrane protein</topology>
    </subcellularLocation>
</comment>
<evidence type="ECO:0000259" key="18">
    <source>
        <dbReference type="PROSITE" id="PS50109"/>
    </source>
</evidence>
<dbReference type="SUPFAM" id="SSF103190">
    <property type="entry name" value="Sensory domain-like"/>
    <property type="match status" value="1"/>
</dbReference>
<keyword evidence="11" id="KW-0067">ATP-binding</keyword>
<evidence type="ECO:0000256" key="11">
    <source>
        <dbReference type="ARBA" id="ARBA00022840"/>
    </source>
</evidence>
<evidence type="ECO:0000256" key="3">
    <source>
        <dbReference type="ARBA" id="ARBA00012438"/>
    </source>
</evidence>
<evidence type="ECO:0000256" key="4">
    <source>
        <dbReference type="ARBA" id="ARBA00022475"/>
    </source>
</evidence>
<feature type="domain" description="Histidine kinase" evidence="18">
    <location>
        <begin position="388"/>
        <end position="605"/>
    </location>
</feature>
<dbReference type="FunFam" id="1.10.287.130:FF:000049">
    <property type="entry name" value="C4-dicarboxylate transport sensor protein DctB"/>
    <property type="match status" value="1"/>
</dbReference>
<dbReference type="InterPro" id="IPR029151">
    <property type="entry name" value="Sensor-like_sf"/>
</dbReference>
<dbReference type="AlphaFoldDB" id="A0A1U7DMF2"/>
<keyword evidence="14 17" id="KW-0472">Membrane</keyword>
<comment type="function">
    <text evidence="15">Member of the two-component regulatory system DctB/DctD involved in the transport of C4-dicarboxylates. DctB functions as a membrane-associated protein kinase that phosphorylates DctD in response to environmental signals.</text>
</comment>
<dbReference type="Gene3D" id="1.10.287.130">
    <property type="match status" value="1"/>
</dbReference>
<keyword evidence="20" id="KW-1185">Reference proteome</keyword>
<accession>A0A1U7DMF2</accession>
<dbReference type="PANTHER" id="PTHR43065:SF46">
    <property type="entry name" value="C4-DICARBOXYLATE TRANSPORT SENSOR PROTEIN DCTB"/>
    <property type="match status" value="1"/>
</dbReference>
<dbReference type="InterPro" id="IPR005467">
    <property type="entry name" value="His_kinase_dom"/>
</dbReference>
<name>A0A1U7DMF2_9RHOB</name>
<dbReference type="EC" id="2.7.13.3" evidence="3"/>
<keyword evidence="13" id="KW-0902">Two-component regulatory system</keyword>
<dbReference type="OrthoDB" id="7568856at2"/>
<dbReference type="SMART" id="SM00388">
    <property type="entry name" value="HisKA"/>
    <property type="match status" value="1"/>
</dbReference>
<dbReference type="InterPro" id="IPR004358">
    <property type="entry name" value="Sig_transdc_His_kin-like_C"/>
</dbReference>
<evidence type="ECO:0000256" key="12">
    <source>
        <dbReference type="ARBA" id="ARBA00022989"/>
    </source>
</evidence>
<evidence type="ECO:0000256" key="8">
    <source>
        <dbReference type="ARBA" id="ARBA00022692"/>
    </source>
</evidence>
<dbReference type="InterPro" id="IPR036097">
    <property type="entry name" value="HisK_dim/P_sf"/>
</dbReference>
<evidence type="ECO:0000256" key="9">
    <source>
        <dbReference type="ARBA" id="ARBA00022741"/>
    </source>
</evidence>
<keyword evidence="10" id="KW-0418">Kinase</keyword>
<keyword evidence="8 17" id="KW-0812">Transmembrane</keyword>
<dbReference type="Pfam" id="PF00512">
    <property type="entry name" value="HisKA"/>
    <property type="match status" value="1"/>
</dbReference>
<dbReference type="GO" id="GO:0005886">
    <property type="term" value="C:plasma membrane"/>
    <property type="evidence" value="ECO:0007669"/>
    <property type="project" value="UniProtKB-SubCell"/>
</dbReference>
<dbReference type="Gene3D" id="3.30.565.10">
    <property type="entry name" value="Histidine kinase-like ATPase, C-terminal domain"/>
    <property type="match status" value="1"/>
</dbReference>
<dbReference type="Pfam" id="PF02518">
    <property type="entry name" value="HATPase_c"/>
    <property type="match status" value="1"/>
</dbReference>
<evidence type="ECO:0000256" key="5">
    <source>
        <dbReference type="ARBA" id="ARBA00022519"/>
    </source>
</evidence>
<dbReference type="SUPFAM" id="SSF47384">
    <property type="entry name" value="Homodimeric domain of signal transducing histidine kinase"/>
    <property type="match status" value="1"/>
</dbReference>
<sequence>MAILLFLLAITAFSAGVWRVAYGTALDQAANRAEADLRLAADRLVGQLQRYREVAVMLADHPALVSLVTAAEGRSGEGGTQLDATGADEVLLRTADMTGRLSIELLDASGRRLAGSDARGDLDHDGTPYLARALDGMLGTYNAQRRQTGQRVFTFAAPIHAPSGPDRGRVRGAVIVTVDIDAVESEWRGLPQTVFFTDRAGVVFISNRSEMLLRQRAPRGAEAGADPAPGYRANDVRPFYDFAAKQVDGHEIWELAGGPYLPARAMHLSLPLPVIGLTGELLHDVAPARAFALLQAAVAAAICLAFGAALLVLAGRRKVLAVRLEAEAAAKAELEDRVARRTRELSATNAALRREVRERLEAESVLKRTQEDLVQAGKLGALGQMSAGISHELNQPLMAIRSFAENAAEFLKRGDGDKAGANLLRISELSRRMARIIQNLRAFARQESEPMTDVDLVAVVEAVLEISEGRMTGAGVRLVWNPPAVRPMVRGGEVRLQQVLLNLVGNAMDAMDGKPGPHRLEIAIEPAGDGEDTVALRVQDSGPGIEKPEKIFEPFYSTKEVGRSEGMGLGLSISYGLVQSFGGVIRGRNAPGGGAVFTVELARASVERAA</sequence>
<organism evidence="19 20">
    <name type="scientific">Brevirhabdus pacifica</name>
    <dbReference type="NCBI Taxonomy" id="1267768"/>
    <lineage>
        <taxon>Bacteria</taxon>
        <taxon>Pseudomonadati</taxon>
        <taxon>Pseudomonadota</taxon>
        <taxon>Alphaproteobacteria</taxon>
        <taxon>Rhodobacterales</taxon>
        <taxon>Paracoccaceae</taxon>
        <taxon>Brevirhabdus</taxon>
    </lineage>
</organism>
<keyword evidence="6" id="KW-0597">Phosphoprotein</keyword>
<evidence type="ECO:0000256" key="10">
    <source>
        <dbReference type="ARBA" id="ARBA00022777"/>
    </source>
</evidence>
<gene>
    <name evidence="19" type="ORF">BV394_13920</name>
</gene>
<evidence type="ECO:0000256" key="14">
    <source>
        <dbReference type="ARBA" id="ARBA00023136"/>
    </source>
</evidence>
<protein>
    <recommendedName>
        <fullName evidence="16">C4-dicarboxylate transport sensor protein DctB</fullName>
        <ecNumber evidence="3">2.7.13.3</ecNumber>
    </recommendedName>
</protein>
<feature type="transmembrane region" description="Helical" evidence="17">
    <location>
        <begin position="290"/>
        <end position="314"/>
    </location>
</feature>
<dbReference type="InterPro" id="IPR003594">
    <property type="entry name" value="HATPase_dom"/>
</dbReference>
<evidence type="ECO:0000256" key="6">
    <source>
        <dbReference type="ARBA" id="ARBA00022553"/>
    </source>
</evidence>
<evidence type="ECO:0000256" key="17">
    <source>
        <dbReference type="SAM" id="Phobius"/>
    </source>
</evidence>
<keyword evidence="7" id="KW-0808">Transferase</keyword>
<evidence type="ECO:0000256" key="16">
    <source>
        <dbReference type="ARBA" id="ARBA00073143"/>
    </source>
</evidence>
<keyword evidence="5" id="KW-0997">Cell inner membrane</keyword>
<dbReference type="SUPFAM" id="SSF55874">
    <property type="entry name" value="ATPase domain of HSP90 chaperone/DNA topoisomerase II/histidine kinase"/>
    <property type="match status" value="1"/>
</dbReference>
<evidence type="ECO:0000256" key="13">
    <source>
        <dbReference type="ARBA" id="ARBA00023012"/>
    </source>
</evidence>
<keyword evidence="9" id="KW-0547">Nucleotide-binding</keyword>
<dbReference type="EMBL" id="CP019124">
    <property type="protein sequence ID" value="APX91186.1"/>
    <property type="molecule type" value="Genomic_DNA"/>
</dbReference>
<dbReference type="InterPro" id="IPR036890">
    <property type="entry name" value="HATPase_C_sf"/>
</dbReference>
<dbReference type="GO" id="GO:0005524">
    <property type="term" value="F:ATP binding"/>
    <property type="evidence" value="ECO:0007669"/>
    <property type="project" value="UniProtKB-KW"/>
</dbReference>
<comment type="catalytic activity">
    <reaction evidence="1">
        <text>ATP + protein L-histidine = ADP + protein N-phospho-L-histidine.</text>
        <dbReference type="EC" id="2.7.13.3"/>
    </reaction>
</comment>
<evidence type="ECO:0000313" key="20">
    <source>
        <dbReference type="Proteomes" id="UP000187266"/>
    </source>
</evidence>